<evidence type="ECO:0000313" key="4">
    <source>
        <dbReference type="Proteomes" id="UP000886520"/>
    </source>
</evidence>
<feature type="compositionally biased region" description="Basic and acidic residues" evidence="1">
    <location>
        <begin position="118"/>
        <end position="127"/>
    </location>
</feature>
<feature type="region of interest" description="Disordered" evidence="1">
    <location>
        <begin position="34"/>
        <end position="127"/>
    </location>
</feature>
<evidence type="ECO:0008006" key="5">
    <source>
        <dbReference type="Google" id="ProtNLM"/>
    </source>
</evidence>
<accession>A0A9D4UIE9</accession>
<dbReference type="Proteomes" id="UP000886520">
    <property type="component" value="Chromosome 16"/>
</dbReference>
<evidence type="ECO:0000256" key="2">
    <source>
        <dbReference type="SAM" id="SignalP"/>
    </source>
</evidence>
<name>A0A9D4UIE9_ADICA</name>
<reference evidence="3" key="1">
    <citation type="submission" date="2021-01" db="EMBL/GenBank/DDBJ databases">
        <title>Adiantum capillus-veneris genome.</title>
        <authorList>
            <person name="Fang Y."/>
            <person name="Liao Q."/>
        </authorList>
    </citation>
    <scope>NUCLEOTIDE SEQUENCE</scope>
    <source>
        <strain evidence="3">H3</strain>
        <tissue evidence="3">Leaf</tissue>
    </source>
</reference>
<feature type="compositionally biased region" description="Basic and acidic residues" evidence="1">
    <location>
        <begin position="67"/>
        <end position="78"/>
    </location>
</feature>
<gene>
    <name evidence="3" type="ORF">GOP47_0016251</name>
</gene>
<proteinExistence type="predicted"/>
<keyword evidence="2" id="KW-0732">Signal</keyword>
<feature type="compositionally biased region" description="Pro residues" evidence="1">
    <location>
        <begin position="39"/>
        <end position="66"/>
    </location>
</feature>
<keyword evidence="4" id="KW-1185">Reference proteome</keyword>
<dbReference type="EMBL" id="JABFUD020000016">
    <property type="protein sequence ID" value="KAI5067906.1"/>
    <property type="molecule type" value="Genomic_DNA"/>
</dbReference>
<dbReference type="AlphaFoldDB" id="A0A9D4UIE9"/>
<organism evidence="3 4">
    <name type="scientific">Adiantum capillus-veneris</name>
    <name type="common">Maidenhair fern</name>
    <dbReference type="NCBI Taxonomy" id="13818"/>
    <lineage>
        <taxon>Eukaryota</taxon>
        <taxon>Viridiplantae</taxon>
        <taxon>Streptophyta</taxon>
        <taxon>Embryophyta</taxon>
        <taxon>Tracheophyta</taxon>
        <taxon>Polypodiopsida</taxon>
        <taxon>Polypodiidae</taxon>
        <taxon>Polypodiales</taxon>
        <taxon>Pteridineae</taxon>
        <taxon>Pteridaceae</taxon>
        <taxon>Vittarioideae</taxon>
        <taxon>Adiantum</taxon>
    </lineage>
</organism>
<evidence type="ECO:0000313" key="3">
    <source>
        <dbReference type="EMBL" id="KAI5067906.1"/>
    </source>
</evidence>
<feature type="chain" id="PRO_5038757958" description="Proline-rich protein" evidence="2">
    <location>
        <begin position="21"/>
        <end position="162"/>
    </location>
</feature>
<sequence length="162" mass="17568">MMQVAVAMVGILMACSTVCGAVAPFDNAAKELLEEPLEPINPPNDPQPTPLRPPDIDPPSVPVDFPPKPHDQPLKPEPRGPGPIEKPPKPRKPVEPGVPKPPKRTGQPGPIDNPPKPPGDKPPKPIELEATWNTYQSILNTTYSWIFVEATAEVCTEYIIVC</sequence>
<protein>
    <recommendedName>
        <fullName evidence="5">Proline-rich protein</fullName>
    </recommendedName>
</protein>
<comment type="caution">
    <text evidence="3">The sequence shown here is derived from an EMBL/GenBank/DDBJ whole genome shotgun (WGS) entry which is preliminary data.</text>
</comment>
<feature type="signal peptide" evidence="2">
    <location>
        <begin position="1"/>
        <end position="20"/>
    </location>
</feature>
<evidence type="ECO:0000256" key="1">
    <source>
        <dbReference type="SAM" id="MobiDB-lite"/>
    </source>
</evidence>